<dbReference type="EMBL" id="ACCJ01000452">
    <property type="protein sequence ID" value="EEG52344.1"/>
    <property type="molecule type" value="Genomic_DNA"/>
</dbReference>
<dbReference type="Proteomes" id="UP000004756">
    <property type="component" value="Unassembled WGS sequence"/>
</dbReference>
<dbReference type="GO" id="GO:0016020">
    <property type="term" value="C:membrane"/>
    <property type="evidence" value="ECO:0007669"/>
    <property type="project" value="InterPro"/>
</dbReference>
<reference evidence="4 5" key="2">
    <citation type="submission" date="2009-02" db="EMBL/GenBank/DDBJ databases">
        <title>Draft genome sequence of Clostridium asparagiforme (DSM 15981).</title>
        <authorList>
            <person name="Sudarsanam P."/>
            <person name="Ley R."/>
            <person name="Guruge J."/>
            <person name="Turnbaugh P.J."/>
            <person name="Mahowald M."/>
            <person name="Liep D."/>
            <person name="Gordon J."/>
        </authorList>
    </citation>
    <scope>NUCLEOTIDE SEQUENCE [LARGE SCALE GENOMIC DNA]</scope>
    <source>
        <strain evidence="4 5">DSM 15981</strain>
    </source>
</reference>
<keyword evidence="1 4" id="KW-0418">Kinase</keyword>
<dbReference type="InterPro" id="IPR050640">
    <property type="entry name" value="Bact_2-comp_sensor_kinase"/>
</dbReference>
<dbReference type="PANTHER" id="PTHR34220">
    <property type="entry name" value="SENSOR HISTIDINE KINASE YPDA"/>
    <property type="match status" value="1"/>
</dbReference>
<comment type="caution">
    <text evidence="4">The sequence shown here is derived from an EMBL/GenBank/DDBJ whole genome shotgun (WGS) entry which is preliminary data.</text>
</comment>
<gene>
    <name evidence="4" type="ORF">CLOSTASPAR_05527</name>
</gene>
<protein>
    <submittedName>
        <fullName evidence="4">ATPase/histidine kinase/DNA gyrase B/HSP90 domain protein</fullName>
    </submittedName>
</protein>
<evidence type="ECO:0000313" key="5">
    <source>
        <dbReference type="Proteomes" id="UP000004756"/>
    </source>
</evidence>
<feature type="domain" description="Histidine kinase" evidence="3">
    <location>
        <begin position="124"/>
        <end position="239"/>
    </location>
</feature>
<keyword evidence="2" id="KW-0902">Two-component regulatory system</keyword>
<dbReference type="Pfam" id="PF06580">
    <property type="entry name" value="His_kinase"/>
    <property type="match status" value="1"/>
</dbReference>
<reference evidence="4 5" key="1">
    <citation type="submission" date="2009-01" db="EMBL/GenBank/DDBJ databases">
        <authorList>
            <person name="Fulton L."/>
            <person name="Clifton S."/>
            <person name="Fulton B."/>
            <person name="Xu J."/>
            <person name="Minx P."/>
            <person name="Pepin K.H."/>
            <person name="Johnson M."/>
            <person name="Bhonagiri V."/>
            <person name="Nash W.E."/>
            <person name="Mardis E.R."/>
            <person name="Wilson R.K."/>
        </authorList>
    </citation>
    <scope>NUCLEOTIDE SEQUENCE [LARGE SCALE GENOMIC DNA]</scope>
    <source>
        <strain evidence="4 5">DSM 15981</strain>
    </source>
</reference>
<dbReference type="SUPFAM" id="SSF55874">
    <property type="entry name" value="ATPase domain of HSP90 chaperone/DNA topoisomerase II/histidine kinase"/>
    <property type="match status" value="1"/>
</dbReference>
<dbReference type="InterPro" id="IPR036890">
    <property type="entry name" value="HATPase_C_sf"/>
</dbReference>
<proteinExistence type="predicted"/>
<dbReference type="PROSITE" id="PS50109">
    <property type="entry name" value="HIS_KIN"/>
    <property type="match status" value="1"/>
</dbReference>
<dbReference type="PANTHER" id="PTHR34220:SF7">
    <property type="entry name" value="SENSOR HISTIDINE KINASE YPDA"/>
    <property type="match status" value="1"/>
</dbReference>
<dbReference type="InterPro" id="IPR003594">
    <property type="entry name" value="HATPase_dom"/>
</dbReference>
<accession>C0D8C9</accession>
<evidence type="ECO:0000259" key="3">
    <source>
        <dbReference type="PROSITE" id="PS50109"/>
    </source>
</evidence>
<dbReference type="AlphaFoldDB" id="C0D8C9"/>
<dbReference type="InterPro" id="IPR005467">
    <property type="entry name" value="His_kinase_dom"/>
</dbReference>
<keyword evidence="5" id="KW-1185">Reference proteome</keyword>
<keyword evidence="1 4" id="KW-0808">Transferase</keyword>
<name>C0D8C9_9FIRM</name>
<dbReference type="HOGENOM" id="CLU_020473_2_2_9"/>
<evidence type="ECO:0000313" key="4">
    <source>
        <dbReference type="EMBL" id="EEG52344.1"/>
    </source>
</evidence>
<dbReference type="InterPro" id="IPR010559">
    <property type="entry name" value="Sig_transdc_His_kin_internal"/>
</dbReference>
<dbReference type="GO" id="GO:0000155">
    <property type="term" value="F:phosphorelay sensor kinase activity"/>
    <property type="evidence" value="ECO:0007669"/>
    <property type="project" value="InterPro"/>
</dbReference>
<dbReference type="Pfam" id="PF02518">
    <property type="entry name" value="HATPase_c"/>
    <property type="match status" value="1"/>
</dbReference>
<sequence length="250" mass="28621">MAYRLDNLIHKVYEAQIKEQKLIVEARQAQLQSLQMQINPHFLYNTLDSINWMALMEGNEEVSRMILALGHLFRNSINTSGIYTTVREEIENIELYMFLEQVRFEGRLDFQVDVDGEVMGETLLKHTLQPLVENSIKHGIEPYHIKGEIRIAITGEGDKLCIVVSDNGKGMKDEVLSSLQQMWANIETAQETRSDGRGGVGIRNIMKRLWLCYGEQASFVVSSRAEEGTRMELRFPRCAPVKKTDKLDGE</sequence>
<evidence type="ECO:0000256" key="1">
    <source>
        <dbReference type="ARBA" id="ARBA00022777"/>
    </source>
</evidence>
<evidence type="ECO:0000256" key="2">
    <source>
        <dbReference type="ARBA" id="ARBA00023012"/>
    </source>
</evidence>
<organism evidence="4 5">
    <name type="scientific">[Clostridium] asparagiforme DSM 15981</name>
    <dbReference type="NCBI Taxonomy" id="518636"/>
    <lineage>
        <taxon>Bacteria</taxon>
        <taxon>Bacillati</taxon>
        <taxon>Bacillota</taxon>
        <taxon>Clostridia</taxon>
        <taxon>Lachnospirales</taxon>
        <taxon>Lachnospiraceae</taxon>
        <taxon>Enterocloster</taxon>
    </lineage>
</organism>
<dbReference type="Gene3D" id="3.30.565.10">
    <property type="entry name" value="Histidine kinase-like ATPase, C-terminal domain"/>
    <property type="match status" value="1"/>
</dbReference>